<keyword evidence="6" id="KW-1185">Reference proteome</keyword>
<feature type="compositionally biased region" description="Low complexity" evidence="3">
    <location>
        <begin position="96"/>
        <end position="105"/>
    </location>
</feature>
<dbReference type="OrthoDB" id="2831072at2759"/>
<dbReference type="CDD" id="cd03443">
    <property type="entry name" value="PaaI_thioesterase"/>
    <property type="match status" value="1"/>
</dbReference>
<dbReference type="Gene3D" id="3.10.129.10">
    <property type="entry name" value="Hotdog Thioesterase"/>
    <property type="match status" value="1"/>
</dbReference>
<keyword evidence="2" id="KW-0378">Hydrolase</keyword>
<organism evidence="5 6">
    <name type="scientific">Tetrapyrgos nigripes</name>
    <dbReference type="NCBI Taxonomy" id="182062"/>
    <lineage>
        <taxon>Eukaryota</taxon>
        <taxon>Fungi</taxon>
        <taxon>Dikarya</taxon>
        <taxon>Basidiomycota</taxon>
        <taxon>Agaricomycotina</taxon>
        <taxon>Agaricomycetes</taxon>
        <taxon>Agaricomycetidae</taxon>
        <taxon>Agaricales</taxon>
        <taxon>Marasmiineae</taxon>
        <taxon>Marasmiaceae</taxon>
        <taxon>Tetrapyrgos</taxon>
    </lineage>
</organism>
<dbReference type="EMBL" id="JAACJM010000009">
    <property type="protein sequence ID" value="KAF5371176.1"/>
    <property type="molecule type" value="Genomic_DNA"/>
</dbReference>
<dbReference type="InterPro" id="IPR029069">
    <property type="entry name" value="HotDog_dom_sf"/>
</dbReference>
<name>A0A8H5GTX0_9AGAR</name>
<dbReference type="InterPro" id="IPR039298">
    <property type="entry name" value="ACOT13"/>
</dbReference>
<dbReference type="Proteomes" id="UP000559256">
    <property type="component" value="Unassembled WGS sequence"/>
</dbReference>
<dbReference type="InterPro" id="IPR006683">
    <property type="entry name" value="Thioestr_dom"/>
</dbReference>
<reference evidence="5 6" key="1">
    <citation type="journal article" date="2020" name="ISME J.">
        <title>Uncovering the hidden diversity of litter-decomposition mechanisms in mushroom-forming fungi.</title>
        <authorList>
            <person name="Floudas D."/>
            <person name="Bentzer J."/>
            <person name="Ahren D."/>
            <person name="Johansson T."/>
            <person name="Persson P."/>
            <person name="Tunlid A."/>
        </authorList>
    </citation>
    <scope>NUCLEOTIDE SEQUENCE [LARGE SCALE GENOMIC DNA]</scope>
    <source>
        <strain evidence="5 6">CBS 291.85</strain>
    </source>
</reference>
<evidence type="ECO:0000256" key="3">
    <source>
        <dbReference type="SAM" id="MobiDB-lite"/>
    </source>
</evidence>
<proteinExistence type="inferred from homology"/>
<feature type="region of interest" description="Disordered" evidence="3">
    <location>
        <begin position="82"/>
        <end position="105"/>
    </location>
</feature>
<dbReference type="AlphaFoldDB" id="A0A8H5GTX0"/>
<accession>A0A8H5GTX0</accession>
<evidence type="ECO:0000259" key="4">
    <source>
        <dbReference type="Pfam" id="PF03061"/>
    </source>
</evidence>
<gene>
    <name evidence="5" type="ORF">D9758_004271</name>
</gene>
<dbReference type="Pfam" id="PF03061">
    <property type="entry name" value="4HBT"/>
    <property type="match status" value="1"/>
</dbReference>
<dbReference type="SUPFAM" id="SSF54637">
    <property type="entry name" value="Thioesterase/thiol ester dehydrase-isomerase"/>
    <property type="match status" value="1"/>
</dbReference>
<dbReference type="PANTHER" id="PTHR21660:SF1">
    <property type="entry name" value="ACYL-COENZYME A THIOESTERASE 13"/>
    <property type="match status" value="1"/>
</dbReference>
<sequence length="288" mass="31323">MESGWNMERLLLSGRTMLRVQIKAVSKSGVLMSIKISEGTEPKSGELGGIRLPCAKNPTAIHHPSQQIPLCILMPTPKLRQLERDSQSSTSLERPSNSNTTISSTDISRIAGNASHTIKQLFADPVEYFNVYAKGLLNHGFAETVVARIVMTEVSILDDPEEKERKRARVVCRMVVEEDMVNGIRSIHGGCSALLVDLCSGQATAALGIYLGLGHVLTVSQSLSVVYHAPAYLGEVIRIVSTSVAVGSQVETGRTEIWSETHHRLVASGLHIKMVPSSVTEKKFQAKL</sequence>
<protein>
    <recommendedName>
        <fullName evidence="4">Thioesterase domain-containing protein</fullName>
    </recommendedName>
</protein>
<dbReference type="GO" id="GO:0047617">
    <property type="term" value="F:fatty acyl-CoA hydrolase activity"/>
    <property type="evidence" value="ECO:0007669"/>
    <property type="project" value="InterPro"/>
</dbReference>
<evidence type="ECO:0000256" key="1">
    <source>
        <dbReference type="ARBA" id="ARBA00008324"/>
    </source>
</evidence>
<comment type="caution">
    <text evidence="5">The sequence shown here is derived from an EMBL/GenBank/DDBJ whole genome shotgun (WGS) entry which is preliminary data.</text>
</comment>
<feature type="domain" description="Thioesterase" evidence="4">
    <location>
        <begin position="187"/>
        <end position="263"/>
    </location>
</feature>
<dbReference type="PANTHER" id="PTHR21660">
    <property type="entry name" value="THIOESTERASE SUPERFAMILY MEMBER-RELATED"/>
    <property type="match status" value="1"/>
</dbReference>
<comment type="similarity">
    <text evidence="1">Belongs to the thioesterase PaaI family.</text>
</comment>
<evidence type="ECO:0000313" key="5">
    <source>
        <dbReference type="EMBL" id="KAF5371176.1"/>
    </source>
</evidence>
<evidence type="ECO:0000256" key="2">
    <source>
        <dbReference type="ARBA" id="ARBA00022801"/>
    </source>
</evidence>
<evidence type="ECO:0000313" key="6">
    <source>
        <dbReference type="Proteomes" id="UP000559256"/>
    </source>
</evidence>